<keyword evidence="3" id="KW-1185">Reference proteome</keyword>
<dbReference type="OrthoDB" id="23530at2157"/>
<dbReference type="EMBL" id="AOMA01000011">
    <property type="protein sequence ID" value="EMA46213.1"/>
    <property type="molecule type" value="Genomic_DNA"/>
</dbReference>
<dbReference type="STRING" id="1227454.C446_01603"/>
<proteinExistence type="predicted"/>
<dbReference type="eggNOG" id="arCOG02935">
    <property type="taxonomic scope" value="Archaea"/>
</dbReference>
<dbReference type="RefSeq" id="WP_006671293.1">
    <property type="nucleotide sequence ID" value="NZ_AOMA01000011.1"/>
</dbReference>
<reference evidence="2 3" key="1">
    <citation type="journal article" date="2014" name="PLoS Genet.">
        <title>Phylogenetically driven sequencing of extremely halophilic archaea reveals strategies for static and dynamic osmo-response.</title>
        <authorList>
            <person name="Becker E.A."/>
            <person name="Seitzer P.M."/>
            <person name="Tritt A."/>
            <person name="Larsen D."/>
            <person name="Krusor M."/>
            <person name="Yao A.I."/>
            <person name="Wu D."/>
            <person name="Madern D."/>
            <person name="Eisen J.A."/>
            <person name="Darling A.E."/>
            <person name="Facciotti M.T."/>
        </authorList>
    </citation>
    <scope>NUCLEOTIDE SEQUENCE [LARGE SCALE GENOMIC DNA]</scope>
    <source>
        <strain evidence="2 3">JCM 10879</strain>
    </source>
</reference>
<evidence type="ECO:0000313" key="3">
    <source>
        <dbReference type="Proteomes" id="UP000011607"/>
    </source>
</evidence>
<protein>
    <submittedName>
        <fullName evidence="2">Pirin domain protein</fullName>
    </submittedName>
</protein>
<name>M0MLF0_9EURY</name>
<dbReference type="AlphaFoldDB" id="M0MLF0"/>
<comment type="caution">
    <text evidence="2">The sequence shown here is derived from an EMBL/GenBank/DDBJ whole genome shotgun (WGS) entry which is preliminary data.</text>
</comment>
<sequence>MTAGTERTLYDAPVTNVCQGQGSFRISVNFPGCSLPITTITATAMAPHGGRRVIFEPDTLTPMHPNRNEEIVSWVPDGVRFDEREQGLVVGGDDSGVGRSRPNRESLSHSGRRSQRHKSVR</sequence>
<organism evidence="2 3">
    <name type="scientific">Halobiforma nitratireducens JCM 10879</name>
    <dbReference type="NCBI Taxonomy" id="1227454"/>
    <lineage>
        <taxon>Archaea</taxon>
        <taxon>Methanobacteriati</taxon>
        <taxon>Methanobacteriota</taxon>
        <taxon>Stenosarchaea group</taxon>
        <taxon>Halobacteria</taxon>
        <taxon>Halobacteriales</taxon>
        <taxon>Natrialbaceae</taxon>
        <taxon>Halobiforma</taxon>
    </lineage>
</organism>
<evidence type="ECO:0000256" key="1">
    <source>
        <dbReference type="SAM" id="MobiDB-lite"/>
    </source>
</evidence>
<gene>
    <name evidence="2" type="ORF">C446_01603</name>
</gene>
<accession>M0MLF0</accession>
<dbReference type="Proteomes" id="UP000011607">
    <property type="component" value="Unassembled WGS sequence"/>
</dbReference>
<feature type="compositionally biased region" description="Basic residues" evidence="1">
    <location>
        <begin position="110"/>
        <end position="121"/>
    </location>
</feature>
<evidence type="ECO:0000313" key="2">
    <source>
        <dbReference type="EMBL" id="EMA46213.1"/>
    </source>
</evidence>
<feature type="region of interest" description="Disordered" evidence="1">
    <location>
        <begin position="84"/>
        <end position="121"/>
    </location>
</feature>